<reference evidence="14" key="1">
    <citation type="submission" date="2017-10" db="EMBL/GenBank/DDBJ databases">
        <title>Rapid genome shrinkage in a self-fertile nematode reveals novel sperm competition proteins.</title>
        <authorList>
            <person name="Yin D."/>
            <person name="Schwarz E.M."/>
            <person name="Thomas C.G."/>
            <person name="Felde R.L."/>
            <person name="Korf I.F."/>
            <person name="Cutter A.D."/>
            <person name="Schartner C.M."/>
            <person name="Ralston E.J."/>
            <person name="Meyer B.J."/>
            <person name="Haag E.S."/>
        </authorList>
    </citation>
    <scope>NUCLEOTIDE SEQUENCE [LARGE SCALE GENOMIC DNA]</scope>
    <source>
        <strain evidence="14">JU1422</strain>
    </source>
</reference>
<dbReference type="CDD" id="cd03805">
    <property type="entry name" value="GT4_ALG2-like"/>
    <property type="match status" value="1"/>
</dbReference>
<protein>
    <recommendedName>
        <fullName evidence="10">Alpha-1,3/1,6-mannosyltransferase ALG2</fullName>
        <ecNumber evidence="10">2.4.1.132</ecNumber>
        <ecNumber evidence="10">2.4.1.257</ecNumber>
    </recommendedName>
    <alternativeName>
        <fullName evidence="10">GDP-Man:Man(1)GlcNAc(2)-PP-Dol alpha-1,3-mannosyltransferase</fullName>
    </alternativeName>
</protein>
<feature type="domain" description="Glycosyl transferase family 1" evidence="11">
    <location>
        <begin position="202"/>
        <end position="378"/>
    </location>
</feature>
<name>A0A2G5V524_9PELO</name>
<accession>A0A2G5V524</accession>
<keyword evidence="14" id="KW-1185">Reference proteome</keyword>
<comment type="similarity">
    <text evidence="10">Belongs to the glycosyltransferase group 1 family.</text>
</comment>
<dbReference type="PANTHER" id="PTHR45918">
    <property type="entry name" value="ALPHA-1,3/1,6-MANNOSYLTRANSFERASE ALG2"/>
    <property type="match status" value="1"/>
</dbReference>
<dbReference type="AlphaFoldDB" id="A0A2G5V524"/>
<proteinExistence type="inferred from homology"/>
<keyword evidence="2 10" id="KW-0328">Glycosyltransferase</keyword>
<dbReference type="InterPro" id="IPR027054">
    <property type="entry name" value="ALG2"/>
</dbReference>
<evidence type="ECO:0000256" key="8">
    <source>
        <dbReference type="ARBA" id="ARBA00045103"/>
    </source>
</evidence>
<evidence type="ECO:0000256" key="10">
    <source>
        <dbReference type="RuleBase" id="RU367136"/>
    </source>
</evidence>
<dbReference type="Pfam" id="PF13439">
    <property type="entry name" value="Glyco_transf_4"/>
    <property type="match status" value="1"/>
</dbReference>
<comment type="catalytic activity">
    <reaction evidence="9 10">
        <text>an alpha-D-Man-(1-&gt;3)-beta-D-Man-(1-&gt;4)-beta-D-GlcNAc-(1-&gt;4)-alpha-D-GlcNAc-diphospho-di-trans,poly-cis-dolichol + GDP-alpha-D-mannose = an alpha-D-Man-(1-&gt;3)-[alpha-D-Man-(1-&gt;6)]-beta-D-Man-(1-&gt;4)-beta-D-GlcNAc-(1-&gt;4)-alpha-D-GlcNAc-diphospho-di-trans,poly-cis-dolichol + GDP + H(+)</text>
        <dbReference type="Rhea" id="RHEA:29519"/>
        <dbReference type="Rhea" id="RHEA-COMP:19513"/>
        <dbReference type="Rhea" id="RHEA-COMP:19515"/>
        <dbReference type="ChEBI" id="CHEBI:15378"/>
        <dbReference type="ChEBI" id="CHEBI:57527"/>
        <dbReference type="ChEBI" id="CHEBI:58189"/>
        <dbReference type="ChEBI" id="CHEBI:132510"/>
        <dbReference type="ChEBI" id="CHEBI:132511"/>
        <dbReference type="EC" id="2.4.1.257"/>
    </reaction>
    <physiologicalReaction direction="left-to-right" evidence="9 10">
        <dbReference type="Rhea" id="RHEA:29520"/>
    </physiologicalReaction>
</comment>
<evidence type="ECO:0000256" key="5">
    <source>
        <dbReference type="ARBA" id="ARBA00022824"/>
    </source>
</evidence>
<evidence type="ECO:0000259" key="11">
    <source>
        <dbReference type="Pfam" id="PF00534"/>
    </source>
</evidence>
<dbReference type="Proteomes" id="UP000230233">
    <property type="component" value="Chromosome II"/>
</dbReference>
<keyword evidence="5" id="KW-0256">Endoplasmic reticulum</keyword>
<dbReference type="GO" id="GO:0005789">
    <property type="term" value="C:endoplasmic reticulum membrane"/>
    <property type="evidence" value="ECO:0007669"/>
    <property type="project" value="UniProtKB-SubCell"/>
</dbReference>
<dbReference type="InterPro" id="IPR001296">
    <property type="entry name" value="Glyco_trans_1"/>
</dbReference>
<evidence type="ECO:0000259" key="12">
    <source>
        <dbReference type="Pfam" id="PF13439"/>
    </source>
</evidence>
<dbReference type="SUPFAM" id="SSF53756">
    <property type="entry name" value="UDP-Glycosyltransferase/glycogen phosphorylase"/>
    <property type="match status" value="1"/>
</dbReference>
<keyword evidence="4" id="KW-0812">Transmembrane</keyword>
<dbReference type="Pfam" id="PF00534">
    <property type="entry name" value="Glycos_transf_1"/>
    <property type="match status" value="1"/>
</dbReference>
<dbReference type="OrthoDB" id="448893at2759"/>
<comment type="caution">
    <text evidence="13">The sequence shown here is derived from an EMBL/GenBank/DDBJ whole genome shotgun (WGS) entry which is preliminary data.</text>
</comment>
<dbReference type="FunFam" id="3.40.50.2000:FF:000552">
    <property type="entry name" value="Asparagine Linked Glycosylation (ALG) homolog, Nematode"/>
    <property type="match status" value="1"/>
</dbReference>
<dbReference type="PANTHER" id="PTHR45918:SF1">
    <property type="entry name" value="ALPHA-1,3_1,6-MANNOSYLTRANSFERASE ALG2"/>
    <property type="match status" value="1"/>
</dbReference>
<dbReference type="UniPathway" id="UPA00378"/>
<sequence length="400" mass="45663">MVRVTILHPDLGIGGAERLIVDAATGLKERGHSVRIVTNQYDKDHCFQETLNLDICTVVNWIPRSFFGKGHALLAYFKMIIAAFYIALFYRDTDVVLSDSVSAGQFVLRYLSNAKLVFYCHYPDQLLTKRDGQLKTAYRIVIDWIEECSTGLADVICVNSNFTKGVVQETFKSLQSRELTVLYPSLNTAFFDSIQPSDDFEKDFNIDAKYIFTSFNRFERKKNIVLALDSFAQLKSNISTADFKKCHLIIAGGYDKNNQENIEHYEELKKHAEDLGLSDNQVTFLRSPSDEVKINIIRKSRVVLYTPDREHFGIVPVEAMYLGTPVIAVNTGGPRETVRNNETGFLVHQNAEKFAGKMKEILQDEKKYQKMSEEGPKWVQRTFAFEAFSRKLDEIVLSVL</sequence>
<dbReference type="GO" id="GO:0004378">
    <property type="term" value="F:GDP-Man:Man(1)GlcNAc(2)-PP-Dol alpha-1,3-mannosyltransferase activity"/>
    <property type="evidence" value="ECO:0007669"/>
    <property type="project" value="UniProtKB-UniRule"/>
</dbReference>
<dbReference type="GO" id="GO:0102704">
    <property type="term" value="F:GDP-Man:Man(2)GlcNAc(2)-PP-Dol alpha-1,6-mannosyltransferase activity"/>
    <property type="evidence" value="ECO:0007669"/>
    <property type="project" value="UniProtKB-UniRule"/>
</dbReference>
<dbReference type="EC" id="2.4.1.132" evidence="10"/>
<evidence type="ECO:0000313" key="13">
    <source>
        <dbReference type="EMBL" id="PIC46840.1"/>
    </source>
</evidence>
<dbReference type="EMBL" id="PDUG01000002">
    <property type="protein sequence ID" value="PIC46840.1"/>
    <property type="molecule type" value="Genomic_DNA"/>
</dbReference>
<keyword evidence="3 10" id="KW-0808">Transferase</keyword>
<organism evidence="13 14">
    <name type="scientific">Caenorhabditis nigoni</name>
    <dbReference type="NCBI Taxonomy" id="1611254"/>
    <lineage>
        <taxon>Eukaryota</taxon>
        <taxon>Metazoa</taxon>
        <taxon>Ecdysozoa</taxon>
        <taxon>Nematoda</taxon>
        <taxon>Chromadorea</taxon>
        <taxon>Rhabditida</taxon>
        <taxon>Rhabditina</taxon>
        <taxon>Rhabditomorpha</taxon>
        <taxon>Rhabditoidea</taxon>
        <taxon>Rhabditidae</taxon>
        <taxon>Peloderinae</taxon>
        <taxon>Caenorhabditis</taxon>
    </lineage>
</organism>
<comment type="catalytic activity">
    <reaction evidence="8 10">
        <text>a beta-D-Man-(1-&gt;4)-beta-D-GlcNAc-(1-&gt;4)-alpha-D-GlcNAc-diphospho-di-trans,poly-cis-dolichol + GDP-alpha-D-mannose = an alpha-D-Man-(1-&gt;3)-beta-D-Man-(1-&gt;4)-beta-D-GlcNAc-(1-&gt;4)-alpha-D-GlcNAc-diphospho-di-trans,poly-cis-dolichol + GDP + H(+)</text>
        <dbReference type="Rhea" id="RHEA:29515"/>
        <dbReference type="Rhea" id="RHEA-COMP:19511"/>
        <dbReference type="Rhea" id="RHEA-COMP:19513"/>
        <dbReference type="ChEBI" id="CHEBI:15378"/>
        <dbReference type="ChEBI" id="CHEBI:57527"/>
        <dbReference type="ChEBI" id="CHEBI:58189"/>
        <dbReference type="ChEBI" id="CHEBI:58472"/>
        <dbReference type="ChEBI" id="CHEBI:132510"/>
        <dbReference type="EC" id="2.4.1.132"/>
    </reaction>
    <physiologicalReaction direction="left-to-right" evidence="8 10">
        <dbReference type="Rhea" id="RHEA:29516"/>
    </physiologicalReaction>
</comment>
<comment type="subcellular location">
    <subcellularLocation>
        <location evidence="10">Endoplasmic reticulum membrane</location>
        <topology evidence="10">Single-pass membrane protein</topology>
    </subcellularLocation>
</comment>
<gene>
    <name evidence="13" type="primary">Cni-algn-2</name>
    <name evidence="13" type="synonym">Cnig_chr_II.g6401</name>
    <name evidence="13" type="ORF">B9Z55_006401</name>
</gene>
<dbReference type="Gene3D" id="3.40.50.2000">
    <property type="entry name" value="Glycogen Phosphorylase B"/>
    <property type="match status" value="2"/>
</dbReference>
<dbReference type="InterPro" id="IPR028098">
    <property type="entry name" value="Glyco_trans_4-like_N"/>
</dbReference>
<comment type="function">
    <text evidence="10">Mannosylates Man(2)GlcNAc(2)-dolichol diphosphate and Man(1)GlcNAc(2)-dolichol diphosphate to form Man(3)GlcNAc(2)-dolichol diphosphate.</text>
</comment>
<dbReference type="FunFam" id="3.40.50.2000:FF:000210">
    <property type="entry name" value="Alpha-1,3/1,6-mannosyltransferase ALG2"/>
    <property type="match status" value="1"/>
</dbReference>
<comment type="pathway">
    <text evidence="1 10">Protein modification; protein glycosylation.</text>
</comment>
<evidence type="ECO:0000256" key="1">
    <source>
        <dbReference type="ARBA" id="ARBA00004922"/>
    </source>
</evidence>
<evidence type="ECO:0000256" key="7">
    <source>
        <dbReference type="ARBA" id="ARBA00023136"/>
    </source>
</evidence>
<keyword evidence="7" id="KW-0472">Membrane</keyword>
<dbReference type="STRING" id="1611254.A0A2G5V524"/>
<evidence type="ECO:0000256" key="4">
    <source>
        <dbReference type="ARBA" id="ARBA00022692"/>
    </source>
</evidence>
<evidence type="ECO:0000313" key="14">
    <source>
        <dbReference type="Proteomes" id="UP000230233"/>
    </source>
</evidence>
<keyword evidence="6" id="KW-1133">Transmembrane helix</keyword>
<evidence type="ECO:0000256" key="2">
    <source>
        <dbReference type="ARBA" id="ARBA00022676"/>
    </source>
</evidence>
<evidence type="ECO:0000256" key="3">
    <source>
        <dbReference type="ARBA" id="ARBA00022679"/>
    </source>
</evidence>
<feature type="domain" description="Glycosyltransferase subfamily 4-like N-terminal" evidence="12">
    <location>
        <begin position="13"/>
        <end position="189"/>
    </location>
</feature>
<evidence type="ECO:0000256" key="6">
    <source>
        <dbReference type="ARBA" id="ARBA00022989"/>
    </source>
</evidence>
<dbReference type="EC" id="2.4.1.257" evidence="10"/>
<evidence type="ECO:0000256" key="9">
    <source>
        <dbReference type="ARBA" id="ARBA00045104"/>
    </source>
</evidence>